<dbReference type="InterPro" id="IPR000014">
    <property type="entry name" value="PAS"/>
</dbReference>
<evidence type="ECO:0000313" key="9">
    <source>
        <dbReference type="EMBL" id="SEL00500.1"/>
    </source>
</evidence>
<gene>
    <name evidence="9" type="ORF">SAMN04515666_102581</name>
</gene>
<dbReference type="Gene3D" id="3.30.565.10">
    <property type="entry name" value="Histidine kinase-like ATPase, C-terminal domain"/>
    <property type="match status" value="1"/>
</dbReference>
<evidence type="ECO:0000256" key="3">
    <source>
        <dbReference type="ARBA" id="ARBA00022553"/>
    </source>
</evidence>
<dbReference type="InterPro" id="IPR036890">
    <property type="entry name" value="HATPase_C_sf"/>
</dbReference>
<dbReference type="RefSeq" id="WP_091831726.1">
    <property type="nucleotide sequence ID" value="NZ_FOAN01000002.1"/>
</dbReference>
<dbReference type="Pfam" id="PF00512">
    <property type="entry name" value="HisKA"/>
    <property type="match status" value="1"/>
</dbReference>
<dbReference type="SMART" id="SM00388">
    <property type="entry name" value="HisKA"/>
    <property type="match status" value="1"/>
</dbReference>
<comment type="catalytic activity">
    <reaction evidence="1">
        <text>ATP + protein L-histidine = ADP + protein N-phospho-L-histidine.</text>
        <dbReference type="EC" id="2.7.13.3"/>
    </reaction>
</comment>
<organism evidence="9 10">
    <name type="scientific">Bosea lupini</name>
    <dbReference type="NCBI Taxonomy" id="1036779"/>
    <lineage>
        <taxon>Bacteria</taxon>
        <taxon>Pseudomonadati</taxon>
        <taxon>Pseudomonadota</taxon>
        <taxon>Alphaproteobacteria</taxon>
        <taxon>Hyphomicrobiales</taxon>
        <taxon>Boseaceae</taxon>
        <taxon>Bosea</taxon>
    </lineage>
</organism>
<dbReference type="OrthoDB" id="9801651at2"/>
<dbReference type="CDD" id="cd00082">
    <property type="entry name" value="HisKA"/>
    <property type="match status" value="1"/>
</dbReference>
<evidence type="ECO:0000313" key="10">
    <source>
        <dbReference type="Proteomes" id="UP000199664"/>
    </source>
</evidence>
<feature type="domain" description="PAS" evidence="8">
    <location>
        <begin position="638"/>
        <end position="708"/>
    </location>
</feature>
<dbReference type="GO" id="GO:0000155">
    <property type="term" value="F:phosphorelay sensor kinase activity"/>
    <property type="evidence" value="ECO:0007669"/>
    <property type="project" value="InterPro"/>
</dbReference>
<dbReference type="GO" id="GO:0005886">
    <property type="term" value="C:plasma membrane"/>
    <property type="evidence" value="ECO:0007669"/>
    <property type="project" value="TreeGrafter"/>
</dbReference>
<dbReference type="GO" id="GO:0009927">
    <property type="term" value="F:histidine phosphotransfer kinase activity"/>
    <property type="evidence" value="ECO:0007669"/>
    <property type="project" value="TreeGrafter"/>
</dbReference>
<dbReference type="GO" id="GO:0006355">
    <property type="term" value="P:regulation of DNA-templated transcription"/>
    <property type="evidence" value="ECO:0007669"/>
    <property type="project" value="InterPro"/>
</dbReference>
<dbReference type="Gene3D" id="3.30.450.20">
    <property type="entry name" value="PAS domain"/>
    <property type="match status" value="1"/>
</dbReference>
<name>A0A1H7LNK9_9HYPH</name>
<dbReference type="PROSITE" id="PS50112">
    <property type="entry name" value="PAS"/>
    <property type="match status" value="1"/>
</dbReference>
<protein>
    <recommendedName>
        <fullName evidence="2">histidine kinase</fullName>
        <ecNumber evidence="2">2.7.13.3</ecNumber>
    </recommendedName>
</protein>
<sequence length="1006" mass="105659">MSESGQDWNGLTGALALDPALAGFARDGALLLWPADGDAPAFANAGGRALLDAFGGAAKLPAATRERLRLLAGGLASPTALRLERLRLGASLAGLVTCGCKRIETDSGLALAIGVTASELRRLGITVPKGESAAVAAPSPAAPSAAPVMAGTTGESPEQPRRANLRFLWESDLDGTLVSLSQDFAALVGQKVASATQGRNWSALLASDVVDLEGDLATRLATSSTWSGRAVLWRVSPDEGARVELSGFPLFDSERNPAGFRGFGLTRSPANETFPRRETPEANVASLVPEADIPAAEPPIAAIAEAPTPAVPSIETAEAAPIEPARAEAGDDEIDGVPTDPDAPAEASSEPDETVEAQDAPAEPEASDDDATTEQAEDGGEAAKASEPPPAAEAPPANVVPLRNGHLAAVRPVLEPSKTLLSSAERNAFREIAKALGARIAGEEDEPGGPRLPVAAQLRVREKEANDAKDESSAAIPSTAAPVQPSAPEGRPRVANAHAEILDRLPIAVLVNRDETALYANRTLLDLLDYADLDDLSAAGGISTLIRGVSRSSDGAMILVDRKGGLISVDGRLSSVSWQGEPATLMAFRNSVPGGDLRMLTPEEAEEQELAAEFAAEEEEATSRVEQLRLEGQANDARVSELSAMLDTATDGVVTVDGRGRILSLNKSAEALFGYDQREVAGELFTLLFAPESHSPALDYLDGLIGGGVASLMNDGREVIGRVRQGGRIPLFMTMGRIAEGPDSKFCAVLRDITAWKKTEGELVEARKSAEKASAQKSDVLAKISHEIRTPLNAIIGFAEVMAEERFGPIENERYKEYLRDIHLSGGYVISLVNDLLDLAKIEAGKLDLDFVSVNLNEIALSAVNLLQPEAQRGRVVLRSGLAPKLPPVVADERSLRQIVINLLSNAVKFTDAGGQVIVSTALGDQGEAILRVRDTGIGMDDDEIKLALEPFRQVPTTRRSGGTGLGLPLTKALVEANRAALSITSVKKEGTLVEVTFPPQRVLAS</sequence>
<dbReference type="InterPro" id="IPR036097">
    <property type="entry name" value="HisK_dim/P_sf"/>
</dbReference>
<dbReference type="CDD" id="cd00130">
    <property type="entry name" value="PAS"/>
    <property type="match status" value="1"/>
</dbReference>
<dbReference type="InterPro" id="IPR035965">
    <property type="entry name" value="PAS-like_dom_sf"/>
</dbReference>
<dbReference type="SUPFAM" id="SSF55874">
    <property type="entry name" value="ATPase domain of HSP90 chaperone/DNA topoisomerase II/histidine kinase"/>
    <property type="match status" value="1"/>
</dbReference>
<dbReference type="PANTHER" id="PTHR43047:SF72">
    <property type="entry name" value="OSMOSENSING HISTIDINE PROTEIN KINASE SLN1"/>
    <property type="match status" value="1"/>
</dbReference>
<dbReference type="PANTHER" id="PTHR43047">
    <property type="entry name" value="TWO-COMPONENT HISTIDINE PROTEIN KINASE"/>
    <property type="match status" value="1"/>
</dbReference>
<feature type="region of interest" description="Disordered" evidence="6">
    <location>
        <begin position="262"/>
        <end position="283"/>
    </location>
</feature>
<evidence type="ECO:0000256" key="5">
    <source>
        <dbReference type="ARBA" id="ARBA00022777"/>
    </source>
</evidence>
<evidence type="ECO:0000256" key="4">
    <source>
        <dbReference type="ARBA" id="ARBA00022679"/>
    </source>
</evidence>
<keyword evidence="4" id="KW-0808">Transferase</keyword>
<evidence type="ECO:0000256" key="2">
    <source>
        <dbReference type="ARBA" id="ARBA00012438"/>
    </source>
</evidence>
<feature type="compositionally biased region" description="Acidic residues" evidence="6">
    <location>
        <begin position="365"/>
        <end position="380"/>
    </location>
</feature>
<dbReference type="AlphaFoldDB" id="A0A1H7LNK9"/>
<evidence type="ECO:0000256" key="1">
    <source>
        <dbReference type="ARBA" id="ARBA00000085"/>
    </source>
</evidence>
<dbReference type="Pfam" id="PF00989">
    <property type="entry name" value="PAS"/>
    <property type="match status" value="1"/>
</dbReference>
<keyword evidence="3" id="KW-0597">Phosphoprotein</keyword>
<dbReference type="PROSITE" id="PS50109">
    <property type="entry name" value="HIS_KIN"/>
    <property type="match status" value="1"/>
</dbReference>
<dbReference type="STRING" id="1036779.SAMN04515666_102581"/>
<dbReference type="SUPFAM" id="SSF55785">
    <property type="entry name" value="PYP-like sensor domain (PAS domain)"/>
    <property type="match status" value="1"/>
</dbReference>
<feature type="domain" description="Histidine kinase" evidence="7">
    <location>
        <begin position="783"/>
        <end position="1002"/>
    </location>
</feature>
<dbReference type="PRINTS" id="PR00344">
    <property type="entry name" value="BCTRLSENSOR"/>
</dbReference>
<dbReference type="SMART" id="SM00387">
    <property type="entry name" value="HATPase_c"/>
    <property type="match status" value="1"/>
</dbReference>
<feature type="compositionally biased region" description="Basic and acidic residues" evidence="6">
    <location>
        <begin position="461"/>
        <end position="472"/>
    </location>
</feature>
<feature type="compositionally biased region" description="Low complexity" evidence="6">
    <location>
        <begin position="136"/>
        <end position="148"/>
    </location>
</feature>
<evidence type="ECO:0000259" key="8">
    <source>
        <dbReference type="PROSITE" id="PS50112"/>
    </source>
</evidence>
<dbReference type="InterPro" id="IPR005467">
    <property type="entry name" value="His_kinase_dom"/>
</dbReference>
<dbReference type="Gene3D" id="1.10.287.130">
    <property type="match status" value="1"/>
</dbReference>
<reference evidence="10" key="1">
    <citation type="submission" date="2016-10" db="EMBL/GenBank/DDBJ databases">
        <authorList>
            <person name="Varghese N."/>
            <person name="Submissions S."/>
        </authorList>
    </citation>
    <scope>NUCLEOTIDE SEQUENCE [LARGE SCALE GENOMIC DNA]</scope>
    <source>
        <strain evidence="10">LMG 26383,CCUG 61248,R- 45681</strain>
    </source>
</reference>
<keyword evidence="5" id="KW-0418">Kinase</keyword>
<dbReference type="InterPro" id="IPR003661">
    <property type="entry name" value="HisK_dim/P_dom"/>
</dbReference>
<dbReference type="Proteomes" id="UP000199664">
    <property type="component" value="Unassembled WGS sequence"/>
</dbReference>
<dbReference type="SUPFAM" id="SSF47384">
    <property type="entry name" value="Homodimeric domain of signal transducing histidine kinase"/>
    <property type="match status" value="1"/>
</dbReference>
<feature type="region of interest" description="Disordered" evidence="6">
    <location>
        <begin position="327"/>
        <end position="399"/>
    </location>
</feature>
<dbReference type="EC" id="2.7.13.3" evidence="2"/>
<dbReference type="EMBL" id="FOAN01000002">
    <property type="protein sequence ID" value="SEL00500.1"/>
    <property type="molecule type" value="Genomic_DNA"/>
</dbReference>
<feature type="region of interest" description="Disordered" evidence="6">
    <location>
        <begin position="461"/>
        <end position="492"/>
    </location>
</feature>
<evidence type="ECO:0000259" key="7">
    <source>
        <dbReference type="PROSITE" id="PS50109"/>
    </source>
</evidence>
<keyword evidence="10" id="KW-1185">Reference proteome</keyword>
<feature type="region of interest" description="Disordered" evidence="6">
    <location>
        <begin position="136"/>
        <end position="159"/>
    </location>
</feature>
<dbReference type="Pfam" id="PF02518">
    <property type="entry name" value="HATPase_c"/>
    <property type="match status" value="1"/>
</dbReference>
<dbReference type="InterPro" id="IPR013767">
    <property type="entry name" value="PAS_fold"/>
</dbReference>
<evidence type="ECO:0000256" key="6">
    <source>
        <dbReference type="SAM" id="MobiDB-lite"/>
    </source>
</evidence>
<proteinExistence type="predicted"/>
<accession>A0A1H7LNK9</accession>
<dbReference type="InterPro" id="IPR004358">
    <property type="entry name" value="Sig_transdc_His_kin-like_C"/>
</dbReference>
<dbReference type="NCBIfam" id="TIGR00229">
    <property type="entry name" value="sensory_box"/>
    <property type="match status" value="1"/>
</dbReference>
<dbReference type="SMART" id="SM00091">
    <property type="entry name" value="PAS"/>
    <property type="match status" value="2"/>
</dbReference>
<dbReference type="InterPro" id="IPR003594">
    <property type="entry name" value="HATPase_dom"/>
</dbReference>